<dbReference type="EMBL" id="MCFL01000014">
    <property type="protein sequence ID" value="ORZ36928.1"/>
    <property type="molecule type" value="Genomic_DNA"/>
</dbReference>
<feature type="region of interest" description="Disordered" evidence="1">
    <location>
        <begin position="400"/>
        <end position="421"/>
    </location>
</feature>
<proteinExistence type="predicted"/>
<gene>
    <name evidence="3" type="ORF">BCR44DRAFT_1498285</name>
</gene>
<feature type="compositionally biased region" description="Polar residues" evidence="1">
    <location>
        <begin position="222"/>
        <end position="248"/>
    </location>
</feature>
<dbReference type="Proteomes" id="UP000193411">
    <property type="component" value="Unassembled WGS sequence"/>
</dbReference>
<reference evidence="3 4" key="1">
    <citation type="submission" date="2016-07" db="EMBL/GenBank/DDBJ databases">
        <title>Pervasive Adenine N6-methylation of Active Genes in Fungi.</title>
        <authorList>
            <consortium name="DOE Joint Genome Institute"/>
            <person name="Mondo S.J."/>
            <person name="Dannebaum R.O."/>
            <person name="Kuo R.C."/>
            <person name="Labutti K."/>
            <person name="Haridas S."/>
            <person name="Kuo A."/>
            <person name="Salamov A."/>
            <person name="Ahrendt S.R."/>
            <person name="Lipzen A."/>
            <person name="Sullivan W."/>
            <person name="Andreopoulos W.B."/>
            <person name="Clum A."/>
            <person name="Lindquist E."/>
            <person name="Daum C."/>
            <person name="Ramamoorthy G.K."/>
            <person name="Gryganskyi A."/>
            <person name="Culley D."/>
            <person name="Magnuson J.K."/>
            <person name="James T.Y."/>
            <person name="O'Malley M.A."/>
            <person name="Stajich J.E."/>
            <person name="Spatafora J.W."/>
            <person name="Visel A."/>
            <person name="Grigoriev I.V."/>
        </authorList>
    </citation>
    <scope>NUCLEOTIDE SEQUENCE [LARGE SCALE GENOMIC DNA]</scope>
    <source>
        <strain evidence="3 4">PL171</strain>
    </source>
</reference>
<feature type="region of interest" description="Disordered" evidence="1">
    <location>
        <begin position="144"/>
        <end position="281"/>
    </location>
</feature>
<evidence type="ECO:0000256" key="1">
    <source>
        <dbReference type="SAM" id="MobiDB-lite"/>
    </source>
</evidence>
<keyword evidence="2" id="KW-1133">Transmembrane helix</keyword>
<feature type="transmembrane region" description="Helical" evidence="2">
    <location>
        <begin position="812"/>
        <end position="841"/>
    </location>
</feature>
<name>A0A1Y2HQP0_9FUNG</name>
<feature type="compositionally biased region" description="Polar residues" evidence="1">
    <location>
        <begin position="168"/>
        <end position="183"/>
    </location>
</feature>
<evidence type="ECO:0000313" key="3">
    <source>
        <dbReference type="EMBL" id="ORZ36928.1"/>
    </source>
</evidence>
<feature type="compositionally biased region" description="Polar residues" evidence="1">
    <location>
        <begin position="62"/>
        <end position="71"/>
    </location>
</feature>
<feature type="transmembrane region" description="Helical" evidence="2">
    <location>
        <begin position="551"/>
        <end position="574"/>
    </location>
</feature>
<feature type="compositionally biased region" description="Basic and acidic residues" evidence="1">
    <location>
        <begin position="249"/>
        <end position="264"/>
    </location>
</feature>
<evidence type="ECO:0000256" key="2">
    <source>
        <dbReference type="SAM" id="Phobius"/>
    </source>
</evidence>
<organism evidence="3 4">
    <name type="scientific">Catenaria anguillulae PL171</name>
    <dbReference type="NCBI Taxonomy" id="765915"/>
    <lineage>
        <taxon>Eukaryota</taxon>
        <taxon>Fungi</taxon>
        <taxon>Fungi incertae sedis</taxon>
        <taxon>Blastocladiomycota</taxon>
        <taxon>Blastocladiomycetes</taxon>
        <taxon>Blastocladiales</taxon>
        <taxon>Catenariaceae</taxon>
        <taxon>Catenaria</taxon>
    </lineage>
</organism>
<evidence type="ECO:0000313" key="4">
    <source>
        <dbReference type="Proteomes" id="UP000193411"/>
    </source>
</evidence>
<accession>A0A1Y2HQP0</accession>
<feature type="region of interest" description="Disordered" evidence="1">
    <location>
        <begin position="62"/>
        <end position="88"/>
    </location>
</feature>
<keyword evidence="4" id="KW-1185">Reference proteome</keyword>
<feature type="transmembrane region" description="Helical" evidence="2">
    <location>
        <begin position="766"/>
        <end position="792"/>
    </location>
</feature>
<feature type="region of interest" description="Disordered" evidence="1">
    <location>
        <begin position="435"/>
        <end position="480"/>
    </location>
</feature>
<feature type="compositionally biased region" description="Polar residues" evidence="1">
    <location>
        <begin position="28"/>
        <end position="38"/>
    </location>
</feature>
<sequence>MSDRQTQHITHETGAGPGPAVAADDRSTPTTDKLNNLDTHGRGTRNDLIGRLQSHLQSIDSMQAQAQSHSTGPAARPGGPSFESQPSAHSLVAATVSALSPSPFQSFQSATAGAGGDGIDISDASRPSTAMLTRYADRFRHIPMTAPLAPSTSITSTGSGSLPRRTGTPASTRSNAGLPTTPTAGLMHRPLYHISSPDLTDSPRTTLHPPATPTPRTNNTNHDASSSVSYDVSTTLIGGQPSAGSQMSARDRKSNHGAGHDHRQSLSLRRVSTRAQAESDSVTKPLLGTIQNRPYLPPTHGLSGSAAMRAIRDSFLPAPGGSAAARRQPTEPATSSPLALDPNASYPPTSNSPAGAFVHRLPTMTTLCCTPVAPITDTGTGTRPTQRRWHWLIQRVFGGRRPHFPDDPSASSGGLRDSRTPSTARRILNQLSGAMSNLASPSHSRRPSEATSSHAAGTTPNLHPGGIPHPPGHRRSASTAAAAALSSLRESLRAAGIVARTIRRPARSAARQSFVAYKPPPLNQNPLLAWWMQLDALVRKHALVMMRGTPILLLLAVLGPALAVWLSAVAFRFLSETLSKAVFPSAAGLNGSRPFAVELPECPPAGCIVGLRCLMAEVASMAGIKVGKDVWGLTRLAQRQMRRLAPDPLAAVARLNGTWYTLGEGNGNPVGTYYDTQIPRDYALTKGTMLAFKKLLDVAIIRVRSGNKNVQVDFQGLVYAGAANGTVINNGMSLGPDDDGSAGARNPGLSNQLTTQRNQLVILSHYASNIVMGVLLAIGGFPAMLVLVNVLAQDKFEGMLGTLRQMNLFESAYWVSVLAMTLAVNGVAAGIALIPATSLIIRPST</sequence>
<feature type="region of interest" description="Disordered" evidence="1">
    <location>
        <begin position="317"/>
        <end position="351"/>
    </location>
</feature>
<feature type="compositionally biased region" description="Polar residues" evidence="1">
    <location>
        <begin position="449"/>
        <end position="461"/>
    </location>
</feature>
<feature type="region of interest" description="Disordered" evidence="1">
    <location>
        <begin position="1"/>
        <end position="46"/>
    </location>
</feature>
<feature type="compositionally biased region" description="Basic and acidic residues" evidence="1">
    <location>
        <begin position="1"/>
        <end position="11"/>
    </location>
</feature>
<protein>
    <submittedName>
        <fullName evidence="3">Uncharacterized protein</fullName>
    </submittedName>
</protein>
<keyword evidence="2" id="KW-0812">Transmembrane</keyword>
<comment type="caution">
    <text evidence="3">The sequence shown here is derived from an EMBL/GenBank/DDBJ whole genome shotgun (WGS) entry which is preliminary data.</text>
</comment>
<keyword evidence="2" id="KW-0472">Membrane</keyword>
<dbReference type="AlphaFoldDB" id="A0A1Y2HQP0"/>
<feature type="compositionally biased region" description="Low complexity" evidence="1">
    <location>
        <begin position="151"/>
        <end position="161"/>
    </location>
</feature>